<feature type="transmembrane region" description="Helical" evidence="1">
    <location>
        <begin position="28"/>
        <end position="49"/>
    </location>
</feature>
<proteinExistence type="predicted"/>
<dbReference type="EMBL" id="OC985948">
    <property type="protein sequence ID" value="CAG4642603.1"/>
    <property type="molecule type" value="Genomic_DNA"/>
</dbReference>
<keyword evidence="1" id="KW-0472">Membrane</keyword>
<gene>
    <name evidence="2" type="primary">EOG090X087A</name>
</gene>
<name>A0A9N6WQ55_9CRUS</name>
<keyword evidence="1" id="KW-0812">Transmembrane</keyword>
<dbReference type="PANTHER" id="PTHR13568:SF6">
    <property type="entry name" value="TRANSMEMBRANE PROTEIN 185A"/>
    <property type="match status" value="1"/>
</dbReference>
<reference evidence="2" key="1">
    <citation type="submission" date="2021-04" db="EMBL/GenBank/DDBJ databases">
        <authorList>
            <person name="Cornetti L."/>
        </authorList>
    </citation>
    <scope>NUCLEOTIDE SEQUENCE</scope>
</reference>
<dbReference type="Pfam" id="PF10269">
    <property type="entry name" value="Tmemb_185A"/>
    <property type="match status" value="1"/>
</dbReference>
<evidence type="ECO:0000256" key="1">
    <source>
        <dbReference type="SAM" id="Phobius"/>
    </source>
</evidence>
<feature type="transmembrane region" description="Helical" evidence="1">
    <location>
        <begin position="61"/>
        <end position="77"/>
    </location>
</feature>
<dbReference type="AlphaFoldDB" id="A0A9N6WQ55"/>
<dbReference type="PANTHER" id="PTHR13568">
    <property type="entry name" value="FAM11A, B PROTEIN"/>
    <property type="match status" value="1"/>
</dbReference>
<organism evidence="2">
    <name type="scientific">Evadne anonyx</name>
    <dbReference type="NCBI Taxonomy" id="141404"/>
    <lineage>
        <taxon>Eukaryota</taxon>
        <taxon>Metazoa</taxon>
        <taxon>Ecdysozoa</taxon>
        <taxon>Arthropoda</taxon>
        <taxon>Crustacea</taxon>
        <taxon>Branchiopoda</taxon>
        <taxon>Diplostraca</taxon>
        <taxon>Cladocera</taxon>
        <taxon>Onychopoda</taxon>
        <taxon>Podonidae</taxon>
        <taxon>Evadne</taxon>
    </lineage>
</organism>
<evidence type="ECO:0000313" key="2">
    <source>
        <dbReference type="EMBL" id="CAG4642603.1"/>
    </source>
</evidence>
<keyword evidence="1" id="KW-1133">Transmembrane helix</keyword>
<feature type="transmembrane region" description="Helical" evidence="1">
    <location>
        <begin position="89"/>
        <end position="114"/>
    </location>
</feature>
<sequence length="250" mass="28242">MLLSLGVHSLLLLFEVLVCDKLYSGRHVWVLVFFPLFSLSITCIGLSIWALKSTRPFELELLGGVNLLQFIFVALRLDGLVHWQWQMVFIPLWIFFGMAMIAVSYSILLAVVFLRSATISSEQRRSSLQAALGYTSLIVPSFVSLVNSVSRFIGLVAKLALMSLIMRSFSARGGNLWWCGMQKDFYPFLLDMLPSLREYGNVSYQLDARSAPAASTPDHLDRFDHLKRIKRNLKNDARAVVPILIIDVPD</sequence>
<protein>
    <submittedName>
        <fullName evidence="2">EOG090X087A</fullName>
    </submittedName>
</protein>
<accession>A0A9N6WQ55</accession>
<dbReference type="InterPro" id="IPR019396">
    <property type="entry name" value="TM_Fragile-X-F-assoc"/>
</dbReference>